<protein>
    <recommendedName>
        <fullName evidence="8">tRNA(Ile)-lysidine synthase</fullName>
        <ecNumber evidence="8">6.3.4.19</ecNumber>
    </recommendedName>
    <alternativeName>
        <fullName evidence="8">tRNA(Ile)-2-lysyl-cytidine synthase</fullName>
    </alternativeName>
    <alternativeName>
        <fullName evidence="8">tRNA(Ile)-lysidine synthetase</fullName>
    </alternativeName>
</protein>
<dbReference type="RefSeq" id="WP_345304856.1">
    <property type="nucleotide sequence ID" value="NZ_BAABJE010000030.1"/>
</dbReference>
<comment type="domain">
    <text evidence="8">The N-terminal region contains the highly conserved SGGXDS motif, predicted to be a P-loop motif involved in ATP binding.</text>
</comment>
<feature type="binding site" evidence="8">
    <location>
        <begin position="29"/>
        <end position="34"/>
    </location>
    <ligand>
        <name>ATP</name>
        <dbReference type="ChEBI" id="CHEBI:30616"/>
    </ligand>
</feature>
<comment type="caution">
    <text evidence="10">The sequence shown here is derived from an EMBL/GenBank/DDBJ whole genome shotgun (WGS) entry which is preliminary data.</text>
</comment>
<keyword evidence="6 8" id="KW-0067">ATP-binding</keyword>
<dbReference type="InterPro" id="IPR012796">
    <property type="entry name" value="Lysidine-tRNA-synth_C"/>
</dbReference>
<dbReference type="Pfam" id="PF11734">
    <property type="entry name" value="TilS_C"/>
    <property type="match status" value="1"/>
</dbReference>
<dbReference type="EMBL" id="BAABJE010000030">
    <property type="protein sequence ID" value="GAA4806896.1"/>
    <property type="molecule type" value="Genomic_DNA"/>
</dbReference>
<dbReference type="NCBIfam" id="TIGR02433">
    <property type="entry name" value="lysidine_TilS_C"/>
    <property type="match status" value="1"/>
</dbReference>
<evidence type="ECO:0000313" key="11">
    <source>
        <dbReference type="Proteomes" id="UP001499959"/>
    </source>
</evidence>
<keyword evidence="11" id="KW-1185">Reference proteome</keyword>
<accession>A0ABP9C9Y6</accession>
<dbReference type="SMART" id="SM00977">
    <property type="entry name" value="TilS_C"/>
    <property type="match status" value="1"/>
</dbReference>
<dbReference type="SUPFAM" id="SSF82829">
    <property type="entry name" value="MesJ substrate recognition domain-like"/>
    <property type="match status" value="1"/>
</dbReference>
<keyword evidence="3 8" id="KW-0436">Ligase</keyword>
<dbReference type="Proteomes" id="UP001499959">
    <property type="component" value="Unassembled WGS sequence"/>
</dbReference>
<keyword evidence="4 8" id="KW-0819">tRNA processing</keyword>
<reference evidence="11" key="1">
    <citation type="journal article" date="2019" name="Int. J. Syst. Evol. Microbiol.">
        <title>The Global Catalogue of Microorganisms (GCM) 10K type strain sequencing project: providing services to taxonomists for standard genome sequencing and annotation.</title>
        <authorList>
            <consortium name="The Broad Institute Genomics Platform"/>
            <consortium name="The Broad Institute Genome Sequencing Center for Infectious Disease"/>
            <person name="Wu L."/>
            <person name="Ma J."/>
        </authorList>
    </citation>
    <scope>NUCLEOTIDE SEQUENCE [LARGE SCALE GENOMIC DNA]</scope>
    <source>
        <strain evidence="11">JCM 18204</strain>
    </source>
</reference>
<evidence type="ECO:0000256" key="2">
    <source>
        <dbReference type="ARBA" id="ARBA00022490"/>
    </source>
</evidence>
<name>A0ABP9C9Y6_9GAMM</name>
<dbReference type="Gene3D" id="1.20.59.20">
    <property type="match status" value="1"/>
</dbReference>
<evidence type="ECO:0000256" key="1">
    <source>
        <dbReference type="ARBA" id="ARBA00004496"/>
    </source>
</evidence>
<gene>
    <name evidence="8 10" type="primary">tilS</name>
    <name evidence="10" type="ORF">GCM10023307_37000</name>
</gene>
<dbReference type="InterPro" id="IPR012795">
    <property type="entry name" value="tRNA_Ile_lys_synt_N"/>
</dbReference>
<dbReference type="EC" id="6.3.4.19" evidence="8"/>
<comment type="catalytic activity">
    <reaction evidence="7 8">
        <text>cytidine(34) in tRNA(Ile2) + L-lysine + ATP = lysidine(34) in tRNA(Ile2) + AMP + diphosphate + H(+)</text>
        <dbReference type="Rhea" id="RHEA:43744"/>
        <dbReference type="Rhea" id="RHEA-COMP:10625"/>
        <dbReference type="Rhea" id="RHEA-COMP:10670"/>
        <dbReference type="ChEBI" id="CHEBI:15378"/>
        <dbReference type="ChEBI" id="CHEBI:30616"/>
        <dbReference type="ChEBI" id="CHEBI:32551"/>
        <dbReference type="ChEBI" id="CHEBI:33019"/>
        <dbReference type="ChEBI" id="CHEBI:82748"/>
        <dbReference type="ChEBI" id="CHEBI:83665"/>
        <dbReference type="ChEBI" id="CHEBI:456215"/>
        <dbReference type="EC" id="6.3.4.19"/>
    </reaction>
</comment>
<dbReference type="InterPro" id="IPR012094">
    <property type="entry name" value="tRNA_Ile_lys_synt"/>
</dbReference>
<dbReference type="Gene3D" id="3.40.50.620">
    <property type="entry name" value="HUPs"/>
    <property type="match status" value="1"/>
</dbReference>
<dbReference type="CDD" id="cd01992">
    <property type="entry name" value="TilS_N"/>
    <property type="match status" value="1"/>
</dbReference>
<keyword evidence="2 8" id="KW-0963">Cytoplasm</keyword>
<evidence type="ECO:0000313" key="10">
    <source>
        <dbReference type="EMBL" id="GAA4806896.1"/>
    </source>
</evidence>
<evidence type="ECO:0000256" key="3">
    <source>
        <dbReference type="ARBA" id="ARBA00022598"/>
    </source>
</evidence>
<dbReference type="Pfam" id="PF01171">
    <property type="entry name" value="ATP_bind_3"/>
    <property type="match status" value="1"/>
</dbReference>
<evidence type="ECO:0000256" key="4">
    <source>
        <dbReference type="ARBA" id="ARBA00022694"/>
    </source>
</evidence>
<comment type="function">
    <text evidence="8">Ligates lysine onto the cytidine present at position 34 of the AUA codon-specific tRNA(Ile) that contains the anticodon CAU, in an ATP-dependent manner. Cytidine is converted to lysidine, thus changing the amino acid specificity of the tRNA from methionine to isoleucine.</text>
</comment>
<evidence type="ECO:0000256" key="7">
    <source>
        <dbReference type="ARBA" id="ARBA00048539"/>
    </source>
</evidence>
<comment type="subcellular location">
    <subcellularLocation>
        <location evidence="1 8">Cytoplasm</location>
    </subcellularLocation>
</comment>
<comment type="similarity">
    <text evidence="8">Belongs to the tRNA(Ile)-lysidine synthase family.</text>
</comment>
<evidence type="ECO:0000256" key="6">
    <source>
        <dbReference type="ARBA" id="ARBA00022840"/>
    </source>
</evidence>
<dbReference type="SUPFAM" id="SSF52402">
    <property type="entry name" value="Adenine nucleotide alpha hydrolases-like"/>
    <property type="match status" value="1"/>
</dbReference>
<dbReference type="InterPro" id="IPR014729">
    <property type="entry name" value="Rossmann-like_a/b/a_fold"/>
</dbReference>
<evidence type="ECO:0000256" key="8">
    <source>
        <dbReference type="HAMAP-Rule" id="MF_01161"/>
    </source>
</evidence>
<dbReference type="NCBIfam" id="TIGR02432">
    <property type="entry name" value="lysidine_TilS_N"/>
    <property type="match status" value="1"/>
</dbReference>
<sequence>MTEAPTLRRPTLDLIPPSLATSPVVLALSGGLDSTVLLHRLGADAAIRARGLRALHVHHGLQPEADAWAEHCRDVCGAWGIALDVVRVDVPRDSGLGPEGAARQARRNVFAAALRADECLALAQHLDDQAETFLLRALRASGPEGLAAMRPWRRFAAGWMWRPLLDTPRDALRAYGLGHGLAWVDDPSNADTGFDRNFLRHRVLPLLRERWPHADAAFARAAGLCCEAGDLLAAQDEGLLASLREEVGRGLSVQALRTLSPARRARALRHWVAQLAWPPLPAGGIARIVTDLIARDAVGDRMPTFAWHGVEIRRWREALHAVDPGRALPPDWSTLWDGRAPLALPNGDRLALEGVDGFPSRLRAHARSGGERILLPDRGHHHLLKRVLQEFDIPPWERAQMPLLSTEDGHLLAAGDRIRSAGFDYWLTTVGGRLVWARRSAAGVPTPSPPRRT</sequence>
<dbReference type="PANTHER" id="PTHR43033">
    <property type="entry name" value="TRNA(ILE)-LYSIDINE SYNTHASE-RELATED"/>
    <property type="match status" value="1"/>
</dbReference>
<dbReference type="InterPro" id="IPR011063">
    <property type="entry name" value="TilS/TtcA_N"/>
</dbReference>
<dbReference type="Pfam" id="PF09179">
    <property type="entry name" value="TilS"/>
    <property type="match status" value="1"/>
</dbReference>
<dbReference type="SUPFAM" id="SSF56037">
    <property type="entry name" value="PheT/TilS domain"/>
    <property type="match status" value="1"/>
</dbReference>
<feature type="domain" description="Lysidine-tRNA(Ile) synthetase C-terminal" evidence="9">
    <location>
        <begin position="362"/>
        <end position="436"/>
    </location>
</feature>
<dbReference type="InterPro" id="IPR015262">
    <property type="entry name" value="tRNA_Ile_lys_synt_subst-bd"/>
</dbReference>
<evidence type="ECO:0000256" key="5">
    <source>
        <dbReference type="ARBA" id="ARBA00022741"/>
    </source>
</evidence>
<organism evidence="10 11">
    <name type="scientific">Lysobacter hankyongensis</name>
    <dbReference type="NCBI Taxonomy" id="1176535"/>
    <lineage>
        <taxon>Bacteria</taxon>
        <taxon>Pseudomonadati</taxon>
        <taxon>Pseudomonadota</taxon>
        <taxon>Gammaproteobacteria</taxon>
        <taxon>Lysobacterales</taxon>
        <taxon>Lysobacteraceae</taxon>
        <taxon>Lysobacter</taxon>
    </lineage>
</organism>
<keyword evidence="5 8" id="KW-0547">Nucleotide-binding</keyword>
<evidence type="ECO:0000259" key="9">
    <source>
        <dbReference type="SMART" id="SM00977"/>
    </source>
</evidence>
<proteinExistence type="inferred from homology"/>
<dbReference type="HAMAP" id="MF_01161">
    <property type="entry name" value="tRNA_Ile_lys_synt"/>
    <property type="match status" value="1"/>
</dbReference>
<dbReference type="PANTHER" id="PTHR43033:SF1">
    <property type="entry name" value="TRNA(ILE)-LYSIDINE SYNTHASE-RELATED"/>
    <property type="match status" value="1"/>
</dbReference>